<evidence type="ECO:0000256" key="6">
    <source>
        <dbReference type="ARBA" id="ARBA00023136"/>
    </source>
</evidence>
<dbReference type="InterPro" id="IPR038770">
    <property type="entry name" value="Na+/solute_symporter_sf"/>
</dbReference>
<evidence type="ECO:0000313" key="10">
    <source>
        <dbReference type="EMBL" id="KAK3900694.1"/>
    </source>
</evidence>
<keyword evidence="3 8" id="KW-0812">Transmembrane</keyword>
<dbReference type="InterPro" id="IPR050794">
    <property type="entry name" value="CPA2_transporter"/>
</dbReference>
<feature type="transmembrane region" description="Helical" evidence="8">
    <location>
        <begin position="398"/>
        <end position="419"/>
    </location>
</feature>
<feature type="transmembrane region" description="Helical" evidence="8">
    <location>
        <begin position="431"/>
        <end position="454"/>
    </location>
</feature>
<evidence type="ECO:0000256" key="8">
    <source>
        <dbReference type="SAM" id="Phobius"/>
    </source>
</evidence>
<dbReference type="GO" id="GO:1902600">
    <property type="term" value="P:proton transmembrane transport"/>
    <property type="evidence" value="ECO:0007669"/>
    <property type="project" value="InterPro"/>
</dbReference>
<organism evidence="10 11">
    <name type="scientific">Staphylotrichum tortipilum</name>
    <dbReference type="NCBI Taxonomy" id="2831512"/>
    <lineage>
        <taxon>Eukaryota</taxon>
        <taxon>Fungi</taxon>
        <taxon>Dikarya</taxon>
        <taxon>Ascomycota</taxon>
        <taxon>Pezizomycotina</taxon>
        <taxon>Sordariomycetes</taxon>
        <taxon>Sordariomycetidae</taxon>
        <taxon>Sordariales</taxon>
        <taxon>Chaetomiaceae</taxon>
        <taxon>Staphylotrichum</taxon>
    </lineage>
</organism>
<dbReference type="EMBL" id="MU855646">
    <property type="protein sequence ID" value="KAK3900694.1"/>
    <property type="molecule type" value="Genomic_DNA"/>
</dbReference>
<feature type="transmembrane region" description="Helical" evidence="8">
    <location>
        <begin position="365"/>
        <end position="386"/>
    </location>
</feature>
<comment type="subcellular location">
    <subcellularLocation>
        <location evidence="1">Membrane</location>
        <topology evidence="1">Multi-pass membrane protein</topology>
    </subcellularLocation>
</comment>
<keyword evidence="6 8" id="KW-0472">Membrane</keyword>
<protein>
    <submittedName>
        <fullName evidence="10">Sodium/hydrogen exchanger family protein</fullName>
    </submittedName>
</protein>
<evidence type="ECO:0000256" key="7">
    <source>
        <dbReference type="SAM" id="MobiDB-lite"/>
    </source>
</evidence>
<comment type="caution">
    <text evidence="10">The sequence shown here is derived from an EMBL/GenBank/DDBJ whole genome shotgun (WGS) entry which is preliminary data.</text>
</comment>
<evidence type="ECO:0000256" key="1">
    <source>
        <dbReference type="ARBA" id="ARBA00004141"/>
    </source>
</evidence>
<keyword evidence="4 8" id="KW-1133">Transmembrane helix</keyword>
<dbReference type="InterPro" id="IPR006153">
    <property type="entry name" value="Cation/H_exchanger_TM"/>
</dbReference>
<dbReference type="GO" id="GO:0015297">
    <property type="term" value="F:antiporter activity"/>
    <property type="evidence" value="ECO:0007669"/>
    <property type="project" value="InterPro"/>
</dbReference>
<feature type="region of interest" description="Disordered" evidence="7">
    <location>
        <begin position="472"/>
        <end position="491"/>
    </location>
</feature>
<feature type="transmembrane region" description="Helical" evidence="8">
    <location>
        <begin position="141"/>
        <end position="166"/>
    </location>
</feature>
<reference evidence="10" key="1">
    <citation type="journal article" date="2023" name="Mol. Phylogenet. Evol.">
        <title>Genome-scale phylogeny and comparative genomics of the fungal order Sordariales.</title>
        <authorList>
            <person name="Hensen N."/>
            <person name="Bonometti L."/>
            <person name="Westerberg I."/>
            <person name="Brannstrom I.O."/>
            <person name="Guillou S."/>
            <person name="Cros-Aarteil S."/>
            <person name="Calhoun S."/>
            <person name="Haridas S."/>
            <person name="Kuo A."/>
            <person name="Mondo S."/>
            <person name="Pangilinan J."/>
            <person name="Riley R."/>
            <person name="LaButti K."/>
            <person name="Andreopoulos B."/>
            <person name="Lipzen A."/>
            <person name="Chen C."/>
            <person name="Yan M."/>
            <person name="Daum C."/>
            <person name="Ng V."/>
            <person name="Clum A."/>
            <person name="Steindorff A."/>
            <person name="Ohm R.A."/>
            <person name="Martin F."/>
            <person name="Silar P."/>
            <person name="Natvig D.O."/>
            <person name="Lalanne C."/>
            <person name="Gautier V."/>
            <person name="Ament-Velasquez S.L."/>
            <person name="Kruys A."/>
            <person name="Hutchinson M.I."/>
            <person name="Powell A.J."/>
            <person name="Barry K."/>
            <person name="Miller A.N."/>
            <person name="Grigoriev I.V."/>
            <person name="Debuchy R."/>
            <person name="Gladieux P."/>
            <person name="Hiltunen Thoren M."/>
            <person name="Johannesson H."/>
        </authorList>
    </citation>
    <scope>NUCLEOTIDE SEQUENCE</scope>
    <source>
        <strain evidence="10">CBS 103.79</strain>
    </source>
</reference>
<feature type="transmembrane region" description="Helical" evidence="8">
    <location>
        <begin position="286"/>
        <end position="317"/>
    </location>
</feature>
<feature type="domain" description="Cation/H+ exchanger transmembrane" evidence="9">
    <location>
        <begin position="61"/>
        <end position="445"/>
    </location>
</feature>
<feature type="transmembrane region" description="Helical" evidence="8">
    <location>
        <begin position="108"/>
        <end position="129"/>
    </location>
</feature>
<evidence type="ECO:0000256" key="5">
    <source>
        <dbReference type="ARBA" id="ARBA00023065"/>
    </source>
</evidence>
<dbReference type="GO" id="GO:0016020">
    <property type="term" value="C:membrane"/>
    <property type="evidence" value="ECO:0007669"/>
    <property type="project" value="UniProtKB-SubCell"/>
</dbReference>
<gene>
    <name evidence="10" type="ORF">C8A05DRAFT_35657</name>
</gene>
<dbReference type="Proteomes" id="UP001303889">
    <property type="component" value="Unassembled WGS sequence"/>
</dbReference>
<accession>A0AAN6RS23</accession>
<evidence type="ECO:0000256" key="3">
    <source>
        <dbReference type="ARBA" id="ARBA00022692"/>
    </source>
</evidence>
<feature type="transmembrane region" description="Helical" evidence="8">
    <location>
        <begin position="78"/>
        <end position="96"/>
    </location>
</feature>
<keyword evidence="2" id="KW-0813">Transport</keyword>
<feature type="compositionally biased region" description="Basic and acidic residues" evidence="7">
    <location>
        <begin position="480"/>
        <end position="491"/>
    </location>
</feature>
<evidence type="ECO:0000313" key="11">
    <source>
        <dbReference type="Proteomes" id="UP001303889"/>
    </source>
</evidence>
<feature type="transmembrane region" description="Helical" evidence="8">
    <location>
        <begin position="337"/>
        <end position="358"/>
    </location>
</feature>
<dbReference type="PANTHER" id="PTHR32468:SF0">
    <property type="entry name" value="K(+)_H(+) ANTIPORTER 1"/>
    <property type="match status" value="1"/>
</dbReference>
<keyword evidence="11" id="KW-1185">Reference proteome</keyword>
<feature type="transmembrane region" description="Helical" evidence="8">
    <location>
        <begin position="215"/>
        <end position="239"/>
    </location>
</feature>
<dbReference type="Gene3D" id="1.20.1530.20">
    <property type="match status" value="1"/>
</dbReference>
<feature type="transmembrane region" description="Helical" evidence="8">
    <location>
        <begin position="245"/>
        <end position="265"/>
    </location>
</feature>
<evidence type="ECO:0000259" key="9">
    <source>
        <dbReference type="Pfam" id="PF00999"/>
    </source>
</evidence>
<feature type="region of interest" description="Disordered" evidence="7">
    <location>
        <begin position="526"/>
        <end position="548"/>
    </location>
</feature>
<reference evidence="10" key="2">
    <citation type="submission" date="2023-05" db="EMBL/GenBank/DDBJ databases">
        <authorList>
            <consortium name="Lawrence Berkeley National Laboratory"/>
            <person name="Steindorff A."/>
            <person name="Hensen N."/>
            <person name="Bonometti L."/>
            <person name="Westerberg I."/>
            <person name="Brannstrom I.O."/>
            <person name="Guillou S."/>
            <person name="Cros-Aarteil S."/>
            <person name="Calhoun S."/>
            <person name="Haridas S."/>
            <person name="Kuo A."/>
            <person name="Mondo S."/>
            <person name="Pangilinan J."/>
            <person name="Riley R."/>
            <person name="Labutti K."/>
            <person name="Andreopoulos B."/>
            <person name="Lipzen A."/>
            <person name="Chen C."/>
            <person name="Yanf M."/>
            <person name="Daum C."/>
            <person name="Ng V."/>
            <person name="Clum A."/>
            <person name="Ohm R."/>
            <person name="Martin F."/>
            <person name="Silar P."/>
            <person name="Natvig D."/>
            <person name="Lalanne C."/>
            <person name="Gautier V."/>
            <person name="Ament-Velasquez S.L."/>
            <person name="Kruys A."/>
            <person name="Hutchinson M.I."/>
            <person name="Powell A.J."/>
            <person name="Barry K."/>
            <person name="Miller A.N."/>
            <person name="Grigoriev I.V."/>
            <person name="Debuchy R."/>
            <person name="Gladieux P."/>
            <person name="Thoren M.H."/>
            <person name="Johannesson H."/>
        </authorList>
    </citation>
    <scope>NUCLEOTIDE SEQUENCE</scope>
    <source>
        <strain evidence="10">CBS 103.79</strain>
    </source>
</reference>
<proteinExistence type="predicted"/>
<dbReference type="Pfam" id="PF00999">
    <property type="entry name" value="Na_H_Exchanger"/>
    <property type="match status" value="1"/>
</dbReference>
<evidence type="ECO:0000256" key="2">
    <source>
        <dbReference type="ARBA" id="ARBA00022448"/>
    </source>
</evidence>
<evidence type="ECO:0000256" key="4">
    <source>
        <dbReference type="ARBA" id="ARBA00022989"/>
    </source>
</evidence>
<sequence>MATTTVASLLTTAVTSAVAPKSTGGNRAPSQGGVIEGANPSVYNPKDPITMFIIQASLIIIVCHILHWPLQKIRQPRVIAEVIGGILLGPSVMGRVPGFRAAIFPAESLPNLTLVANLGLVLYLFLIGLETDVRFLVSNWRVATSVAFAGLALPFGLGCALAWGVYHQFSGDDGILSIGFSVYMLFIGVAIAITAFPVLCRILTELKLLDTSVGVITLSAGVANDVVGWILLALCVTLVNAGNGLTALWILMACAGYLLFLLYLVKPALVWLLRRTGSIENGPSQTIISVILLLALASAFFTGIIGVHAIFGGFMVGLILPREGGFNIKVTEKLEDLIGAVFLPLYFTLSGLNTNLGLLDSGIAWAYVVAITLVAFFTKVIGASLAARLNGLVWRESFSIGVLMSCKGLVELIVLNIGLQARILSSRTFTIFVVMALLTTFATTPLATILYPPWYQEKLKAWRRGEIDWDTGAPLPSSSSRDDEPKASKPATTDRVRRLLVYLTLDNMPSILDLVSLFGITSTAASQTHPADKKEESKPSSSSQSLSDGGRAVLAHGIRLLQLTDRDSSVMTVSQVDEYSQLDPVVNIFRTLGQLHKIAVSGEVAVMPETRFAEALVSKSSAISSDLLLLPWDKTGSPGAAQTIAEAVNNKLVSSYANIIRPILQTADHNVGIFFPKPPLASATAGTAGGSSTPQRVRLTRAYSFSDIKHDIPSTIPVTSLSHHIFFPYFGGRDDELALTVVLQLCEKPDVTATAVFFTSESSSEDTYFAAVATASRGASRLGSRVKFETVPARDGYAAVLERAATELQPEAKEVNSHKLVVVGRRAGVEAVGGKPTYKVVEEVREGLGAVAAHLVASGLRVDVLSVQARAQVAG</sequence>
<feature type="transmembrane region" description="Helical" evidence="8">
    <location>
        <begin position="49"/>
        <end position="66"/>
    </location>
</feature>
<dbReference type="PANTHER" id="PTHR32468">
    <property type="entry name" value="CATION/H + ANTIPORTER"/>
    <property type="match status" value="1"/>
</dbReference>
<dbReference type="AlphaFoldDB" id="A0AAN6RS23"/>
<name>A0AAN6RS23_9PEZI</name>
<keyword evidence="5" id="KW-0406">Ion transport</keyword>
<feature type="transmembrane region" description="Helical" evidence="8">
    <location>
        <begin position="178"/>
        <end position="203"/>
    </location>
</feature>